<evidence type="ECO:0000313" key="9">
    <source>
        <dbReference type="EMBL" id="OXM40021.1"/>
    </source>
</evidence>
<protein>
    <recommendedName>
        <fullName evidence="8">ABC transporter domain-containing protein</fullName>
    </recommendedName>
</protein>
<evidence type="ECO:0000256" key="3">
    <source>
        <dbReference type="ARBA" id="ARBA00022448"/>
    </source>
</evidence>
<evidence type="ECO:0000256" key="6">
    <source>
        <dbReference type="ARBA" id="ARBA00022967"/>
    </source>
</evidence>
<proteinExistence type="inferred from homology"/>
<dbReference type="InterPro" id="IPR050388">
    <property type="entry name" value="ABC_Ni/Peptide_Import"/>
</dbReference>
<dbReference type="RefSeq" id="WP_143267339.1">
    <property type="nucleotide sequence ID" value="NZ_NMQT01000364.1"/>
</dbReference>
<comment type="caution">
    <text evidence="9">The sequence shown here is derived from an EMBL/GenBank/DDBJ whole genome shotgun (WGS) entry which is preliminary data.</text>
</comment>
<evidence type="ECO:0000256" key="4">
    <source>
        <dbReference type="ARBA" id="ARBA00022475"/>
    </source>
</evidence>
<dbReference type="InterPro" id="IPR027417">
    <property type="entry name" value="P-loop_NTPase"/>
</dbReference>
<keyword evidence="7" id="KW-0472">Membrane</keyword>
<dbReference type="Pfam" id="PF00005">
    <property type="entry name" value="ABC_tran"/>
    <property type="match status" value="1"/>
</dbReference>
<accession>A0A229R0V0</accession>
<evidence type="ECO:0000313" key="10">
    <source>
        <dbReference type="Proteomes" id="UP000215223"/>
    </source>
</evidence>
<evidence type="ECO:0000256" key="5">
    <source>
        <dbReference type="ARBA" id="ARBA00022519"/>
    </source>
</evidence>
<keyword evidence="3" id="KW-0813">Transport</keyword>
<feature type="non-terminal residue" evidence="9">
    <location>
        <position position="80"/>
    </location>
</feature>
<dbReference type="GO" id="GO:0016887">
    <property type="term" value="F:ATP hydrolysis activity"/>
    <property type="evidence" value="ECO:0007669"/>
    <property type="project" value="InterPro"/>
</dbReference>
<dbReference type="OrthoDB" id="5193063at2"/>
<comment type="similarity">
    <text evidence="2">Belongs to the ABC transporter superfamily.</text>
</comment>
<dbReference type="SUPFAM" id="SSF52540">
    <property type="entry name" value="P-loop containing nucleoside triphosphate hydrolases"/>
    <property type="match status" value="1"/>
</dbReference>
<feature type="domain" description="ABC transporter" evidence="8">
    <location>
        <begin position="24"/>
        <end position="78"/>
    </location>
</feature>
<keyword evidence="5" id="KW-0997">Cell inner membrane</keyword>
<keyword evidence="6" id="KW-1278">Translocase</keyword>
<gene>
    <name evidence="9" type="ORF">CFP71_42910</name>
</gene>
<dbReference type="GO" id="GO:0016020">
    <property type="term" value="C:membrane"/>
    <property type="evidence" value="ECO:0007669"/>
    <property type="project" value="UniProtKB-SubCell"/>
</dbReference>
<keyword evidence="4" id="KW-1003">Cell membrane</keyword>
<dbReference type="EMBL" id="NMQT01000364">
    <property type="protein sequence ID" value="OXM40021.1"/>
    <property type="molecule type" value="Genomic_DNA"/>
</dbReference>
<comment type="subcellular location">
    <subcellularLocation>
        <location evidence="1">Membrane</location>
    </subcellularLocation>
</comment>
<dbReference type="AlphaFoldDB" id="A0A229R0V0"/>
<sequence length="80" mass="8751">MTLLELRELTVGVIADETERELVRELSFDLEQGRTLCVVGESGSGKTVTALSIIRLLEFVAPVFTRGEITVDGVDVTRLS</sequence>
<dbReference type="GO" id="GO:0005524">
    <property type="term" value="F:ATP binding"/>
    <property type="evidence" value="ECO:0007669"/>
    <property type="project" value="InterPro"/>
</dbReference>
<keyword evidence="10" id="KW-1185">Reference proteome</keyword>
<dbReference type="InterPro" id="IPR003439">
    <property type="entry name" value="ABC_transporter-like_ATP-bd"/>
</dbReference>
<evidence type="ECO:0000259" key="8">
    <source>
        <dbReference type="Pfam" id="PF00005"/>
    </source>
</evidence>
<dbReference type="Gene3D" id="3.40.50.300">
    <property type="entry name" value="P-loop containing nucleotide triphosphate hydrolases"/>
    <property type="match status" value="1"/>
</dbReference>
<evidence type="ECO:0000256" key="1">
    <source>
        <dbReference type="ARBA" id="ARBA00004370"/>
    </source>
</evidence>
<evidence type="ECO:0000256" key="2">
    <source>
        <dbReference type="ARBA" id="ARBA00005417"/>
    </source>
</evidence>
<dbReference type="PANTHER" id="PTHR43297:SF14">
    <property type="entry name" value="ATPASE AAA-TYPE CORE DOMAIN-CONTAINING PROTEIN"/>
    <property type="match status" value="1"/>
</dbReference>
<dbReference type="Proteomes" id="UP000215223">
    <property type="component" value="Unassembled WGS sequence"/>
</dbReference>
<name>A0A229R0V0_9PSEU</name>
<evidence type="ECO:0000256" key="7">
    <source>
        <dbReference type="ARBA" id="ARBA00023136"/>
    </source>
</evidence>
<reference evidence="9 10" key="1">
    <citation type="submission" date="2017-07" db="EMBL/GenBank/DDBJ databases">
        <title>Amycolatopsis thailandensis Genome sequencing and assembly.</title>
        <authorList>
            <person name="Kaur N."/>
            <person name="Mayilraj S."/>
        </authorList>
    </citation>
    <scope>NUCLEOTIDE SEQUENCE [LARGE SCALE GENOMIC DNA]</scope>
    <source>
        <strain evidence="9 10">JCM 16380</strain>
    </source>
</reference>
<organism evidence="9 10">
    <name type="scientific">Amycolatopsis thailandensis</name>
    <dbReference type="NCBI Taxonomy" id="589330"/>
    <lineage>
        <taxon>Bacteria</taxon>
        <taxon>Bacillati</taxon>
        <taxon>Actinomycetota</taxon>
        <taxon>Actinomycetes</taxon>
        <taxon>Pseudonocardiales</taxon>
        <taxon>Pseudonocardiaceae</taxon>
        <taxon>Amycolatopsis</taxon>
    </lineage>
</organism>
<dbReference type="PANTHER" id="PTHR43297">
    <property type="entry name" value="OLIGOPEPTIDE TRANSPORT ATP-BINDING PROTEIN APPD"/>
    <property type="match status" value="1"/>
</dbReference>